<feature type="compositionally biased region" description="Polar residues" evidence="1">
    <location>
        <begin position="20"/>
        <end position="32"/>
    </location>
</feature>
<feature type="compositionally biased region" description="Pro residues" evidence="1">
    <location>
        <begin position="262"/>
        <end position="280"/>
    </location>
</feature>
<accession>A0AAV5FJX7</accession>
<feature type="compositionally biased region" description="Low complexity" evidence="1">
    <location>
        <begin position="8"/>
        <end position="19"/>
    </location>
</feature>
<feature type="region of interest" description="Disordered" evidence="1">
    <location>
        <begin position="191"/>
        <end position="285"/>
    </location>
</feature>
<evidence type="ECO:0000313" key="2">
    <source>
        <dbReference type="EMBL" id="GJN34650.1"/>
    </source>
</evidence>
<reference evidence="2" key="1">
    <citation type="journal article" date="2018" name="DNA Res.">
        <title>Multiple hybrid de novo genome assembly of finger millet, an orphan allotetraploid crop.</title>
        <authorList>
            <person name="Hatakeyama M."/>
            <person name="Aluri S."/>
            <person name="Balachadran M.T."/>
            <person name="Sivarajan S.R."/>
            <person name="Patrignani A."/>
            <person name="Gruter S."/>
            <person name="Poveda L."/>
            <person name="Shimizu-Inatsugi R."/>
            <person name="Baeten J."/>
            <person name="Francoijs K.J."/>
            <person name="Nataraja K.N."/>
            <person name="Reddy Y.A.N."/>
            <person name="Phadnis S."/>
            <person name="Ravikumar R.L."/>
            <person name="Schlapbach R."/>
            <person name="Sreeman S.M."/>
            <person name="Shimizu K.K."/>
        </authorList>
    </citation>
    <scope>NUCLEOTIDE SEQUENCE</scope>
</reference>
<evidence type="ECO:0000313" key="3">
    <source>
        <dbReference type="Proteomes" id="UP001054889"/>
    </source>
</evidence>
<organism evidence="2 3">
    <name type="scientific">Eleusine coracana subsp. coracana</name>
    <dbReference type="NCBI Taxonomy" id="191504"/>
    <lineage>
        <taxon>Eukaryota</taxon>
        <taxon>Viridiplantae</taxon>
        <taxon>Streptophyta</taxon>
        <taxon>Embryophyta</taxon>
        <taxon>Tracheophyta</taxon>
        <taxon>Spermatophyta</taxon>
        <taxon>Magnoliopsida</taxon>
        <taxon>Liliopsida</taxon>
        <taxon>Poales</taxon>
        <taxon>Poaceae</taxon>
        <taxon>PACMAD clade</taxon>
        <taxon>Chloridoideae</taxon>
        <taxon>Cynodonteae</taxon>
        <taxon>Eleusininae</taxon>
        <taxon>Eleusine</taxon>
    </lineage>
</organism>
<gene>
    <name evidence="2" type="primary">gb23332</name>
    <name evidence="2" type="ORF">PR202_gb23332</name>
</gene>
<evidence type="ECO:0000256" key="1">
    <source>
        <dbReference type="SAM" id="MobiDB-lite"/>
    </source>
</evidence>
<feature type="compositionally biased region" description="Polar residues" evidence="1">
    <location>
        <begin position="340"/>
        <end position="368"/>
    </location>
</feature>
<feature type="compositionally biased region" description="Polar residues" evidence="1">
    <location>
        <begin position="218"/>
        <end position="229"/>
    </location>
</feature>
<protein>
    <submittedName>
        <fullName evidence="2">Uncharacterized protein</fullName>
    </submittedName>
</protein>
<name>A0AAV5FJX7_ELECO</name>
<keyword evidence="3" id="KW-1185">Reference proteome</keyword>
<dbReference type="AlphaFoldDB" id="A0AAV5FJX7"/>
<dbReference type="Proteomes" id="UP001054889">
    <property type="component" value="Unassembled WGS sequence"/>
</dbReference>
<feature type="region of interest" description="Disordered" evidence="1">
    <location>
        <begin position="1"/>
        <end position="32"/>
    </location>
</feature>
<feature type="compositionally biased region" description="Basic and acidic residues" evidence="1">
    <location>
        <begin position="391"/>
        <end position="420"/>
    </location>
</feature>
<feature type="region of interest" description="Disordered" evidence="1">
    <location>
        <begin position="381"/>
        <end position="439"/>
    </location>
</feature>
<sequence>MNLPQKANNTTGTNSPTSTCRSSLDGHSNRRGLSTRETTINLGSQLPKKKSSCWFLGGLLCALFVKEDCRKADDTEQQENGEEALFCTLCDAEGIFTLLSLVACIPLGELFFFHIILIRKGITTYDYVVAMRAMSEAAPEDEEGANIIYSPSNSATTGFSVGSSLGLHHKGAWCTPPRIFIDQDEVIPHLDPGMVPSTVDPDAAGGTKESNSEMRLSPLQNSYPQSLASQDDYEAGTPTASSLSSPVHIHKLAPHSQFNPTAHPPPPVRPAPASQRPPVPSTQITNPMFQSATYIRDNRRTSVVWDQEAGRYVSVPAQTKTGPGIELPARNPHFLANPSGEYSQHGRNPAPGNTSSSAMPSGQPSERLTYTGQSIFFGGPILSTPGINAQRRNEVGTRAHPEGSRDPNARQRDIRGERARTGSLPVFAPGALKNPASDK</sequence>
<reference evidence="2" key="2">
    <citation type="submission" date="2021-12" db="EMBL/GenBank/DDBJ databases">
        <title>Resequencing data analysis of finger millet.</title>
        <authorList>
            <person name="Hatakeyama M."/>
            <person name="Aluri S."/>
            <person name="Balachadran M.T."/>
            <person name="Sivarajan S.R."/>
            <person name="Poveda L."/>
            <person name="Shimizu-Inatsugi R."/>
            <person name="Schlapbach R."/>
            <person name="Sreeman S.M."/>
            <person name="Shimizu K.K."/>
        </authorList>
    </citation>
    <scope>NUCLEOTIDE SEQUENCE</scope>
</reference>
<dbReference type="EMBL" id="BQKI01000085">
    <property type="protein sequence ID" value="GJN34650.1"/>
    <property type="molecule type" value="Genomic_DNA"/>
</dbReference>
<comment type="caution">
    <text evidence="2">The sequence shown here is derived from an EMBL/GenBank/DDBJ whole genome shotgun (WGS) entry which is preliminary data.</text>
</comment>
<feature type="region of interest" description="Disordered" evidence="1">
    <location>
        <begin position="322"/>
        <end position="368"/>
    </location>
</feature>
<proteinExistence type="predicted"/>